<accession>A0A1E5Q8J9</accession>
<feature type="region of interest" description="Disordered" evidence="1">
    <location>
        <begin position="114"/>
        <end position="228"/>
    </location>
</feature>
<feature type="compositionally biased region" description="Polar residues" evidence="1">
    <location>
        <begin position="143"/>
        <end position="153"/>
    </location>
</feature>
<reference evidence="3" key="1">
    <citation type="submission" date="2016-07" db="EMBL/GenBank/DDBJ databases">
        <authorList>
            <person name="Florea S."/>
            <person name="Webb J.S."/>
            <person name="Jaromczyk J."/>
            <person name="Schardl C.L."/>
        </authorList>
    </citation>
    <scope>NUCLEOTIDE SEQUENCE [LARGE SCALE GENOMIC DNA]</scope>
    <source>
        <strain evidence="3">MV-1</strain>
    </source>
</reference>
<dbReference type="EMBL" id="MCGG01000020">
    <property type="protein sequence ID" value="OEJ67713.1"/>
    <property type="molecule type" value="Genomic_DNA"/>
</dbReference>
<gene>
    <name evidence="2" type="ORF">BEN30_08245</name>
</gene>
<dbReference type="Proteomes" id="UP000095347">
    <property type="component" value="Unassembled WGS sequence"/>
</dbReference>
<evidence type="ECO:0000256" key="1">
    <source>
        <dbReference type="SAM" id="MobiDB-lite"/>
    </source>
</evidence>
<proteinExistence type="predicted"/>
<feature type="compositionally biased region" description="Gly residues" evidence="1">
    <location>
        <begin position="114"/>
        <end position="141"/>
    </location>
</feature>
<protein>
    <submittedName>
        <fullName evidence="2">Uncharacterized protein</fullName>
    </submittedName>
</protein>
<dbReference type="STRING" id="28181.BEN30_08245"/>
<evidence type="ECO:0000313" key="2">
    <source>
        <dbReference type="EMBL" id="OEJ67713.1"/>
    </source>
</evidence>
<organism evidence="2 3">
    <name type="scientific">Magnetovibrio blakemorei</name>
    <dbReference type="NCBI Taxonomy" id="28181"/>
    <lineage>
        <taxon>Bacteria</taxon>
        <taxon>Pseudomonadati</taxon>
        <taxon>Pseudomonadota</taxon>
        <taxon>Alphaproteobacteria</taxon>
        <taxon>Rhodospirillales</taxon>
        <taxon>Magnetovibrionaceae</taxon>
        <taxon>Magnetovibrio</taxon>
    </lineage>
</organism>
<keyword evidence="3" id="KW-1185">Reference proteome</keyword>
<name>A0A1E5Q8J9_9PROT</name>
<sequence length="262" mass="25730">MFAVSLLNNQMFGVLLAGIVVAGCQVVPHVVHAQDGVPLSDQLQGTGAPATSAQGASLGAAQDCTDASVNYEDDPTLTPAEKAERMNQALFRSLSHFDACQSAAEGGGGGGNGAGGGGAGADGDGGGAGAGEGEGTDGNGTGSVASTGMSGTEKTAVPDSGQNGSGQDGTGTSSDSANTGSDTLEPGDFESTQGEAPGTGGKDGPSGKNLGNGKVPEDIPSANNDSVLEGQIRQAAMNETDPKIKAQLWNEYRKYKGLPAVK</sequence>
<comment type="caution">
    <text evidence="2">The sequence shown here is derived from an EMBL/GenBank/DDBJ whole genome shotgun (WGS) entry which is preliminary data.</text>
</comment>
<evidence type="ECO:0000313" key="3">
    <source>
        <dbReference type="Proteomes" id="UP000095347"/>
    </source>
</evidence>
<dbReference type="AlphaFoldDB" id="A0A1E5Q8J9"/>